<dbReference type="Proteomes" id="UP000059680">
    <property type="component" value="Chromosome 5"/>
</dbReference>
<reference evidence="9" key="1">
    <citation type="journal article" date="2005" name="Nature">
        <title>The map-based sequence of the rice genome.</title>
        <authorList>
            <consortium name="International rice genome sequencing project (IRGSP)"/>
            <person name="Matsumoto T."/>
            <person name="Wu J."/>
            <person name="Kanamori H."/>
            <person name="Katayose Y."/>
            <person name="Fujisawa M."/>
            <person name="Namiki N."/>
            <person name="Mizuno H."/>
            <person name="Yamamoto K."/>
            <person name="Antonio B.A."/>
            <person name="Baba T."/>
            <person name="Sakata K."/>
            <person name="Nagamura Y."/>
            <person name="Aoki H."/>
            <person name="Arikawa K."/>
            <person name="Arita K."/>
            <person name="Bito T."/>
            <person name="Chiden Y."/>
            <person name="Fujitsuka N."/>
            <person name="Fukunaka R."/>
            <person name="Hamada M."/>
            <person name="Harada C."/>
            <person name="Hayashi A."/>
            <person name="Hijishita S."/>
            <person name="Honda M."/>
            <person name="Hosokawa S."/>
            <person name="Ichikawa Y."/>
            <person name="Idonuma A."/>
            <person name="Iijima M."/>
            <person name="Ikeda M."/>
            <person name="Ikeno M."/>
            <person name="Ito K."/>
            <person name="Ito S."/>
            <person name="Ito T."/>
            <person name="Ito Y."/>
            <person name="Ito Y."/>
            <person name="Iwabuchi A."/>
            <person name="Kamiya K."/>
            <person name="Karasawa W."/>
            <person name="Kurita K."/>
            <person name="Katagiri S."/>
            <person name="Kikuta A."/>
            <person name="Kobayashi H."/>
            <person name="Kobayashi N."/>
            <person name="Machita K."/>
            <person name="Maehara T."/>
            <person name="Masukawa M."/>
            <person name="Mizubayashi T."/>
            <person name="Mukai Y."/>
            <person name="Nagasaki H."/>
            <person name="Nagata Y."/>
            <person name="Naito S."/>
            <person name="Nakashima M."/>
            <person name="Nakama Y."/>
            <person name="Nakamichi Y."/>
            <person name="Nakamura M."/>
            <person name="Meguro A."/>
            <person name="Negishi M."/>
            <person name="Ohta I."/>
            <person name="Ohta T."/>
            <person name="Okamoto M."/>
            <person name="Ono N."/>
            <person name="Saji S."/>
            <person name="Sakaguchi M."/>
            <person name="Sakai K."/>
            <person name="Shibata M."/>
            <person name="Shimokawa T."/>
            <person name="Song J."/>
            <person name="Takazaki Y."/>
            <person name="Terasawa K."/>
            <person name="Tsugane M."/>
            <person name="Tsuji K."/>
            <person name="Ueda S."/>
            <person name="Waki K."/>
            <person name="Yamagata H."/>
            <person name="Yamamoto M."/>
            <person name="Yamamoto S."/>
            <person name="Yamane H."/>
            <person name="Yoshiki S."/>
            <person name="Yoshihara R."/>
            <person name="Yukawa K."/>
            <person name="Zhong H."/>
            <person name="Yano M."/>
            <person name="Yuan Q."/>
            <person name="Ouyang S."/>
            <person name="Liu J."/>
            <person name="Jones K.M."/>
            <person name="Gansberger K."/>
            <person name="Moffat K."/>
            <person name="Hill J."/>
            <person name="Bera J."/>
            <person name="Fadrosh D."/>
            <person name="Jin S."/>
            <person name="Johri S."/>
            <person name="Kim M."/>
            <person name="Overton L."/>
            <person name="Reardon M."/>
            <person name="Tsitrin T."/>
            <person name="Vuong H."/>
            <person name="Weaver B."/>
            <person name="Ciecko A."/>
            <person name="Tallon L."/>
            <person name="Jackson J."/>
            <person name="Pai G."/>
            <person name="Aken S.V."/>
            <person name="Utterback T."/>
            <person name="Reidmuller S."/>
            <person name="Feldblyum T."/>
            <person name="Hsiao J."/>
            <person name="Zismann V."/>
            <person name="Iobst S."/>
            <person name="de Vazeille A.R."/>
            <person name="Buell C.R."/>
            <person name="Ying K."/>
            <person name="Li Y."/>
            <person name="Lu T."/>
            <person name="Huang Y."/>
            <person name="Zhao Q."/>
            <person name="Feng Q."/>
            <person name="Zhang L."/>
            <person name="Zhu J."/>
            <person name="Weng Q."/>
            <person name="Mu J."/>
            <person name="Lu Y."/>
            <person name="Fan D."/>
            <person name="Liu Y."/>
            <person name="Guan J."/>
            <person name="Zhang Y."/>
            <person name="Yu S."/>
            <person name="Liu X."/>
            <person name="Zhang Y."/>
            <person name="Hong G."/>
            <person name="Han B."/>
            <person name="Choisne N."/>
            <person name="Demange N."/>
            <person name="Orjeda G."/>
            <person name="Samain S."/>
            <person name="Cattolico L."/>
            <person name="Pelletier E."/>
            <person name="Couloux A."/>
            <person name="Segurens B."/>
            <person name="Wincker P."/>
            <person name="D'Hont A."/>
            <person name="Scarpelli C."/>
            <person name="Weissenbach J."/>
            <person name="Salanoubat M."/>
            <person name="Quetier F."/>
            <person name="Yu Y."/>
            <person name="Kim H.R."/>
            <person name="Rambo T."/>
            <person name="Currie J."/>
            <person name="Collura K."/>
            <person name="Luo M."/>
            <person name="Yang T."/>
            <person name="Ammiraju J.S.S."/>
            <person name="Engler F."/>
            <person name="Soderlund C."/>
            <person name="Wing R.A."/>
            <person name="Palmer L.E."/>
            <person name="de la Bastide M."/>
            <person name="Spiegel L."/>
            <person name="Nascimento L."/>
            <person name="Zutavern T."/>
            <person name="O'Shaughnessy A."/>
            <person name="Dike S."/>
            <person name="Dedhia N."/>
            <person name="Preston R."/>
            <person name="Balija V."/>
            <person name="McCombie W.R."/>
            <person name="Chow T."/>
            <person name="Chen H."/>
            <person name="Chung M."/>
            <person name="Chen C."/>
            <person name="Shaw J."/>
            <person name="Wu H."/>
            <person name="Hsiao K."/>
            <person name="Chao Y."/>
            <person name="Chu M."/>
            <person name="Cheng C."/>
            <person name="Hour A."/>
            <person name="Lee P."/>
            <person name="Lin S."/>
            <person name="Lin Y."/>
            <person name="Liou J."/>
            <person name="Liu S."/>
            <person name="Hsing Y."/>
            <person name="Raghuvanshi S."/>
            <person name="Mohanty A."/>
            <person name="Bharti A.K."/>
            <person name="Gaur A."/>
            <person name="Gupta V."/>
            <person name="Kumar D."/>
            <person name="Ravi V."/>
            <person name="Vij S."/>
            <person name="Kapur A."/>
            <person name="Khurana P."/>
            <person name="Khurana P."/>
            <person name="Khurana J.P."/>
            <person name="Tyagi A.K."/>
            <person name="Gaikwad K."/>
            <person name="Singh A."/>
            <person name="Dalal V."/>
            <person name="Srivastava S."/>
            <person name="Dixit A."/>
            <person name="Pal A.K."/>
            <person name="Ghazi I.A."/>
            <person name="Yadav M."/>
            <person name="Pandit A."/>
            <person name="Bhargava A."/>
            <person name="Sureshbabu K."/>
            <person name="Batra K."/>
            <person name="Sharma T.R."/>
            <person name="Mohapatra T."/>
            <person name="Singh N.K."/>
            <person name="Messing J."/>
            <person name="Nelson A.B."/>
            <person name="Fuks G."/>
            <person name="Kavchok S."/>
            <person name="Keizer G."/>
            <person name="Linton E."/>
            <person name="Llaca V."/>
            <person name="Song R."/>
            <person name="Tanyolac B."/>
            <person name="Young S."/>
            <person name="Ho-Il K."/>
            <person name="Hahn J.H."/>
            <person name="Sangsakoo G."/>
            <person name="Vanavichit A."/>
            <person name="de Mattos Luiz.A.T."/>
            <person name="Zimmer P.D."/>
            <person name="Malone G."/>
            <person name="Dellagostin O."/>
            <person name="de Oliveira A.C."/>
            <person name="Bevan M."/>
            <person name="Bancroft I."/>
            <person name="Minx P."/>
            <person name="Cordum H."/>
            <person name="Wilson R."/>
            <person name="Cheng Z."/>
            <person name="Jin W."/>
            <person name="Jiang J."/>
            <person name="Leong S.A."/>
            <person name="Iwama H."/>
            <person name="Gojobori T."/>
            <person name="Itoh T."/>
            <person name="Niimura Y."/>
            <person name="Fujii Y."/>
            <person name="Habara T."/>
            <person name="Sakai H."/>
            <person name="Sato Y."/>
            <person name="Wilson G."/>
            <person name="Kumar K."/>
            <person name="McCouch S."/>
            <person name="Juretic N."/>
            <person name="Hoen D."/>
            <person name="Wright S."/>
            <person name="Bruskiewich R."/>
            <person name="Bureau T."/>
            <person name="Miyao A."/>
            <person name="Hirochika H."/>
            <person name="Nishikawa T."/>
            <person name="Kadowaki K."/>
            <person name="Sugiura M."/>
            <person name="Burr B."/>
            <person name="Sasaki T."/>
        </authorList>
    </citation>
    <scope>NUCLEOTIDE SEQUENCE [LARGE SCALE GENOMIC DNA]</scope>
    <source>
        <strain evidence="9">cv. Nipponbare</strain>
    </source>
</reference>
<dbReference type="InParanoid" id="A0A0P0WKW9"/>
<evidence type="ECO:0000256" key="4">
    <source>
        <dbReference type="ARBA" id="ARBA00022723"/>
    </source>
</evidence>
<dbReference type="PANTHER" id="PTHR22966">
    <property type="entry name" value="2-AMINOETHANETHIOL DIOXYGENASE"/>
    <property type="match status" value="1"/>
</dbReference>
<comment type="catalytic activity">
    <reaction evidence="7">
        <text>L-cysteine + O2 = 3-sulfino-L-alanine + H(+)</text>
        <dbReference type="Rhea" id="RHEA:20441"/>
        <dbReference type="ChEBI" id="CHEBI:15378"/>
        <dbReference type="ChEBI" id="CHEBI:15379"/>
        <dbReference type="ChEBI" id="CHEBI:35235"/>
        <dbReference type="ChEBI" id="CHEBI:61085"/>
        <dbReference type="EC" id="1.13.11.20"/>
    </reaction>
    <physiologicalReaction direction="left-to-right" evidence="7">
        <dbReference type="Rhea" id="RHEA:20442"/>
    </physiologicalReaction>
</comment>
<evidence type="ECO:0000313" key="9">
    <source>
        <dbReference type="Proteomes" id="UP000059680"/>
    </source>
</evidence>
<comment type="similarity">
    <text evidence="2">Belongs to the cysteine dioxygenase family.</text>
</comment>
<dbReference type="PaxDb" id="39947-A0A0P0WKW9"/>
<protein>
    <recommendedName>
        <fullName evidence="3">cysteine dioxygenase</fullName>
        <ecNumber evidence="3">1.13.11.20</ecNumber>
    </recommendedName>
</protein>
<dbReference type="Pfam" id="PF03578">
    <property type="entry name" value="HGWP"/>
    <property type="match status" value="3"/>
</dbReference>
<evidence type="ECO:0000256" key="1">
    <source>
        <dbReference type="ARBA" id="ARBA00001954"/>
    </source>
</evidence>
<reference evidence="8 9" key="2">
    <citation type="journal article" date="2013" name="Plant Cell Physiol.">
        <title>Rice Annotation Project Database (RAP-DB): an integrative and interactive database for rice genomics.</title>
        <authorList>
            <person name="Sakai H."/>
            <person name="Lee S.S."/>
            <person name="Tanaka T."/>
            <person name="Numa H."/>
            <person name="Kim J."/>
            <person name="Kawahara Y."/>
            <person name="Wakimoto H."/>
            <person name="Yang C.C."/>
            <person name="Iwamoto M."/>
            <person name="Abe T."/>
            <person name="Yamada Y."/>
            <person name="Muto A."/>
            <person name="Inokuchi H."/>
            <person name="Ikemura T."/>
            <person name="Matsumoto T."/>
            <person name="Sasaki T."/>
            <person name="Itoh T."/>
        </authorList>
    </citation>
    <scope>NUCLEOTIDE SEQUENCE [LARGE SCALE GENOMIC DNA]</scope>
    <source>
        <strain evidence="9">cv. Nipponbare</strain>
    </source>
</reference>
<reference evidence="8 9" key="3">
    <citation type="journal article" date="2013" name="Rice">
        <title>Improvement of the Oryza sativa Nipponbare reference genome using next generation sequence and optical map data.</title>
        <authorList>
            <person name="Kawahara Y."/>
            <person name="de la Bastide M."/>
            <person name="Hamilton J.P."/>
            <person name="Kanamori H."/>
            <person name="McCombie W.R."/>
            <person name="Ouyang S."/>
            <person name="Schwartz D.C."/>
            <person name="Tanaka T."/>
            <person name="Wu J."/>
            <person name="Zhou S."/>
            <person name="Childs K.L."/>
            <person name="Davidson R.M."/>
            <person name="Lin H."/>
            <person name="Quesada-Ocampo L."/>
            <person name="Vaillancourt B."/>
            <person name="Sakai H."/>
            <person name="Lee S.S."/>
            <person name="Kim J."/>
            <person name="Numa H."/>
            <person name="Itoh T."/>
            <person name="Buell C.R."/>
            <person name="Matsumoto T."/>
        </authorList>
    </citation>
    <scope>NUCLEOTIDE SEQUENCE [LARGE SCALE GENOMIC DNA]</scope>
    <source>
        <strain evidence="9">cv. Nipponbare</strain>
    </source>
</reference>
<dbReference type="GO" id="GO:0017172">
    <property type="term" value="F:cysteine dioxygenase activity"/>
    <property type="evidence" value="ECO:0007669"/>
    <property type="project" value="UniProtKB-EC"/>
</dbReference>
<dbReference type="PANTHER" id="PTHR22966:SF29">
    <property type="entry name" value="PLANT CYSTEINE OXIDASE 3"/>
    <property type="match status" value="1"/>
</dbReference>
<evidence type="ECO:0000256" key="6">
    <source>
        <dbReference type="ARBA" id="ARBA00023004"/>
    </source>
</evidence>
<sequence>MGIIIYTAGLPPSPPSGASAYTAGLLCRRCWASTTSPPACLRRRRVVPPPTRLAYYAAVVGRLRLHRRPASVAAEWCLRLHGWPIMPPLWGVYDFTAGLPPSPPSGASAYTAGLLCRRCWASTTSPPACLRRRRLVPPPTRLAYYAAVVGRLRLHRRPASVAAEWCLRLHGWPIMPPLWGVYDFTAGLPPSPPIGASAYTVFPPARLAYYAAVVGCLHLHRWLTFVAVDWCFRLHGWPIMPPLVGIFAFTVDRLRRRRLVSSLLLMDDFVPTLATSAITKGNITKLSHHLFYSLYDIFPFPLPHYTNWSSIE</sequence>
<keyword evidence="4" id="KW-0479">Metal-binding</keyword>
<dbReference type="AlphaFoldDB" id="A0A0P0WKW9"/>
<evidence type="ECO:0000313" key="8">
    <source>
        <dbReference type="EMBL" id="BAS93424.1"/>
    </source>
</evidence>
<comment type="cofactor">
    <cofactor evidence="1">
        <name>Fe(2+)</name>
        <dbReference type="ChEBI" id="CHEBI:29033"/>
    </cofactor>
</comment>
<dbReference type="EMBL" id="AP014961">
    <property type="protein sequence ID" value="BAS93424.1"/>
    <property type="molecule type" value="Genomic_DNA"/>
</dbReference>
<dbReference type="EC" id="1.13.11.20" evidence="3"/>
<proteinExistence type="inferred from homology"/>
<evidence type="ECO:0000256" key="7">
    <source>
        <dbReference type="ARBA" id="ARBA00024284"/>
    </source>
</evidence>
<keyword evidence="9" id="KW-1185">Reference proteome</keyword>
<organism evidence="8 9">
    <name type="scientific">Oryza sativa subsp. japonica</name>
    <name type="common">Rice</name>
    <dbReference type="NCBI Taxonomy" id="39947"/>
    <lineage>
        <taxon>Eukaryota</taxon>
        <taxon>Viridiplantae</taxon>
        <taxon>Streptophyta</taxon>
        <taxon>Embryophyta</taxon>
        <taxon>Tracheophyta</taxon>
        <taxon>Spermatophyta</taxon>
        <taxon>Magnoliopsida</taxon>
        <taxon>Liliopsida</taxon>
        <taxon>Poales</taxon>
        <taxon>Poaceae</taxon>
        <taxon>BOP clade</taxon>
        <taxon>Oryzoideae</taxon>
        <taxon>Oryzeae</taxon>
        <taxon>Oryzinae</taxon>
        <taxon>Oryza</taxon>
        <taxon>Oryza sativa</taxon>
    </lineage>
</organism>
<accession>A0A0P0WKW9</accession>
<keyword evidence="5" id="KW-0560">Oxidoreductase</keyword>
<evidence type="ECO:0000256" key="2">
    <source>
        <dbReference type="ARBA" id="ARBA00006622"/>
    </source>
</evidence>
<dbReference type="GO" id="GO:0046872">
    <property type="term" value="F:metal ion binding"/>
    <property type="evidence" value="ECO:0007669"/>
    <property type="project" value="UniProtKB-KW"/>
</dbReference>
<dbReference type="InterPro" id="IPR012864">
    <property type="entry name" value="PCO/ADO"/>
</dbReference>
<dbReference type="InterPro" id="IPR005213">
    <property type="entry name" value="HGWP_repeat"/>
</dbReference>
<evidence type="ECO:0000256" key="5">
    <source>
        <dbReference type="ARBA" id="ARBA00023002"/>
    </source>
</evidence>
<evidence type="ECO:0000256" key="3">
    <source>
        <dbReference type="ARBA" id="ARBA00013133"/>
    </source>
</evidence>
<gene>
    <name evidence="8" type="ordered locus">Os05g0330950</name>
    <name evidence="8" type="ORF">OSNPB_050330950</name>
</gene>
<name>A0A0P0WKW9_ORYSJ</name>
<keyword evidence="6" id="KW-0408">Iron</keyword>